<evidence type="ECO:0000313" key="6">
    <source>
        <dbReference type="Proteomes" id="UP000283387"/>
    </source>
</evidence>
<dbReference type="PROSITE" id="PS00041">
    <property type="entry name" value="HTH_ARAC_FAMILY_1"/>
    <property type="match status" value="1"/>
</dbReference>
<dbReference type="GO" id="GO:0003700">
    <property type="term" value="F:DNA-binding transcription factor activity"/>
    <property type="evidence" value="ECO:0007669"/>
    <property type="project" value="InterPro"/>
</dbReference>
<dbReference type="PANTHER" id="PTHR43280">
    <property type="entry name" value="ARAC-FAMILY TRANSCRIPTIONAL REGULATOR"/>
    <property type="match status" value="1"/>
</dbReference>
<dbReference type="SMART" id="SM00342">
    <property type="entry name" value="HTH_ARAC"/>
    <property type="match status" value="1"/>
</dbReference>
<comment type="caution">
    <text evidence="5">The sequence shown here is derived from an EMBL/GenBank/DDBJ whole genome shotgun (WGS) entry which is preliminary data.</text>
</comment>
<dbReference type="InterPro" id="IPR009057">
    <property type="entry name" value="Homeodomain-like_sf"/>
</dbReference>
<name>A0A419W846_9BACT</name>
<dbReference type="PRINTS" id="PR00032">
    <property type="entry name" value="HTHARAC"/>
</dbReference>
<protein>
    <submittedName>
        <fullName evidence="5">AraC-like DNA-binding protein</fullName>
    </submittedName>
</protein>
<dbReference type="Gene3D" id="1.10.10.60">
    <property type="entry name" value="Homeodomain-like"/>
    <property type="match status" value="1"/>
</dbReference>
<evidence type="ECO:0000256" key="2">
    <source>
        <dbReference type="ARBA" id="ARBA00023125"/>
    </source>
</evidence>
<dbReference type="Proteomes" id="UP000283387">
    <property type="component" value="Unassembled WGS sequence"/>
</dbReference>
<dbReference type="AlphaFoldDB" id="A0A419W846"/>
<evidence type="ECO:0000313" key="5">
    <source>
        <dbReference type="EMBL" id="RKD91628.1"/>
    </source>
</evidence>
<organism evidence="5 6">
    <name type="scientific">Mangrovibacterium diazotrophicum</name>
    <dbReference type="NCBI Taxonomy" id="1261403"/>
    <lineage>
        <taxon>Bacteria</taxon>
        <taxon>Pseudomonadati</taxon>
        <taxon>Bacteroidota</taxon>
        <taxon>Bacteroidia</taxon>
        <taxon>Marinilabiliales</taxon>
        <taxon>Prolixibacteraceae</taxon>
        <taxon>Mangrovibacterium</taxon>
    </lineage>
</organism>
<dbReference type="SUPFAM" id="SSF46689">
    <property type="entry name" value="Homeodomain-like"/>
    <property type="match status" value="1"/>
</dbReference>
<feature type="domain" description="HTH araC/xylS-type" evidence="4">
    <location>
        <begin position="172"/>
        <end position="270"/>
    </location>
</feature>
<dbReference type="Gene3D" id="2.60.120.10">
    <property type="entry name" value="Jelly Rolls"/>
    <property type="match status" value="1"/>
</dbReference>
<evidence type="ECO:0000259" key="4">
    <source>
        <dbReference type="PROSITE" id="PS01124"/>
    </source>
</evidence>
<dbReference type="InterPro" id="IPR014710">
    <property type="entry name" value="RmlC-like_jellyroll"/>
</dbReference>
<proteinExistence type="predicted"/>
<evidence type="ECO:0000256" key="3">
    <source>
        <dbReference type="ARBA" id="ARBA00023163"/>
    </source>
</evidence>
<dbReference type="SUPFAM" id="SSF51215">
    <property type="entry name" value="Regulatory protein AraC"/>
    <property type="match status" value="1"/>
</dbReference>
<keyword evidence="2 5" id="KW-0238">DNA-binding</keyword>
<keyword evidence="3" id="KW-0804">Transcription</keyword>
<keyword evidence="1" id="KW-0805">Transcription regulation</keyword>
<dbReference type="EMBL" id="RAPN01000001">
    <property type="protein sequence ID" value="RKD91628.1"/>
    <property type="molecule type" value="Genomic_DNA"/>
</dbReference>
<dbReference type="OrthoDB" id="1096411at2"/>
<dbReference type="InterPro" id="IPR020449">
    <property type="entry name" value="Tscrpt_reg_AraC-type_HTH"/>
</dbReference>
<dbReference type="InterPro" id="IPR018062">
    <property type="entry name" value="HTH_AraC-typ_CS"/>
</dbReference>
<dbReference type="InterPro" id="IPR037923">
    <property type="entry name" value="HTH-like"/>
</dbReference>
<accession>A0A419W846</accession>
<dbReference type="PANTHER" id="PTHR43280:SF32">
    <property type="entry name" value="TRANSCRIPTIONAL REGULATORY PROTEIN"/>
    <property type="match status" value="1"/>
</dbReference>
<evidence type="ECO:0000256" key="1">
    <source>
        <dbReference type="ARBA" id="ARBA00023015"/>
    </source>
</evidence>
<dbReference type="RefSeq" id="WP_120272909.1">
    <property type="nucleotide sequence ID" value="NZ_RAPN01000001.1"/>
</dbReference>
<sequence>MNETFRIFQLSPEDVEHIQASENEPHTHDYEELLLGVEGQLEHFIDFESSKMDAPFVSFVAKGKVHRVIPYLKNGKCNIWAIRFKSEFIPETTFQLYAYYHNNANIQLPADRCFQRMETICSLMLEETKASTPDYSIIRHLLSALFTMIESERKKQESDQSHLIKTQSSTFKTFLLTLEENFRRPEGVEFYAEKLFMSSRNLNIICQNIMQQSVSELIETRKLIEAKNLLTTTDKTIAEIGFELGYNEKSYFTSVFKRKAGITPSEFRKEMQQLIS</sequence>
<gene>
    <name evidence="5" type="ORF">BC643_1989</name>
</gene>
<dbReference type="InterPro" id="IPR018060">
    <property type="entry name" value="HTH_AraC"/>
</dbReference>
<reference evidence="5 6" key="1">
    <citation type="submission" date="2018-09" db="EMBL/GenBank/DDBJ databases">
        <title>Genomic Encyclopedia of Archaeal and Bacterial Type Strains, Phase II (KMG-II): from individual species to whole genera.</title>
        <authorList>
            <person name="Goeker M."/>
        </authorList>
    </citation>
    <scope>NUCLEOTIDE SEQUENCE [LARGE SCALE GENOMIC DNA]</scope>
    <source>
        <strain evidence="5 6">DSM 27148</strain>
    </source>
</reference>
<dbReference type="GO" id="GO:0043565">
    <property type="term" value="F:sequence-specific DNA binding"/>
    <property type="evidence" value="ECO:0007669"/>
    <property type="project" value="InterPro"/>
</dbReference>
<keyword evidence="6" id="KW-1185">Reference proteome</keyword>
<dbReference type="Pfam" id="PF12833">
    <property type="entry name" value="HTH_18"/>
    <property type="match status" value="1"/>
</dbReference>
<dbReference type="PROSITE" id="PS01124">
    <property type="entry name" value="HTH_ARAC_FAMILY_2"/>
    <property type="match status" value="1"/>
</dbReference>